<accession>A0A0G1EV71</accession>
<evidence type="ECO:0000313" key="1">
    <source>
        <dbReference type="EMBL" id="KKS86931.1"/>
    </source>
</evidence>
<dbReference type="Proteomes" id="UP000034050">
    <property type="component" value="Unassembled WGS sequence"/>
</dbReference>
<gene>
    <name evidence="1" type="ORF">UV61_C0006G0132</name>
</gene>
<evidence type="ECO:0000313" key="2">
    <source>
        <dbReference type="Proteomes" id="UP000034050"/>
    </source>
</evidence>
<proteinExistence type="predicted"/>
<dbReference type="InterPro" id="IPR013783">
    <property type="entry name" value="Ig-like_fold"/>
</dbReference>
<reference evidence="1 2" key="1">
    <citation type="journal article" date="2015" name="Nature">
        <title>rRNA introns, odd ribosomes, and small enigmatic genomes across a large radiation of phyla.</title>
        <authorList>
            <person name="Brown C.T."/>
            <person name="Hug L.A."/>
            <person name="Thomas B.C."/>
            <person name="Sharon I."/>
            <person name="Castelle C.J."/>
            <person name="Singh A."/>
            <person name="Wilkins M.J."/>
            <person name="Williams K.H."/>
            <person name="Banfield J.F."/>
        </authorList>
    </citation>
    <scope>NUCLEOTIDE SEQUENCE [LARGE SCALE GENOMIC DNA]</scope>
</reference>
<name>A0A0G1EV71_9BACT</name>
<dbReference type="STRING" id="1618446.UV61_C0006G0132"/>
<protein>
    <submittedName>
        <fullName evidence="1">Uncharacterized protein</fullName>
    </submittedName>
</protein>
<comment type="caution">
    <text evidence="1">The sequence shown here is derived from an EMBL/GenBank/DDBJ whole genome shotgun (WGS) entry which is preliminary data.</text>
</comment>
<dbReference type="AlphaFoldDB" id="A0A0G1EV71"/>
<organism evidence="1 2">
    <name type="scientific">Candidatus Gottesmanbacteria bacterium GW2011_GWB1_43_11</name>
    <dbReference type="NCBI Taxonomy" id="1618446"/>
    <lineage>
        <taxon>Bacteria</taxon>
        <taxon>Candidatus Gottesmaniibacteriota</taxon>
    </lineage>
</organism>
<dbReference type="EMBL" id="LCFD01000006">
    <property type="protein sequence ID" value="KKS86931.1"/>
    <property type="molecule type" value="Genomic_DNA"/>
</dbReference>
<sequence length="265" mass="28958">MKKILLFFIAVFLSIAIVSLLIQRKLISPITSLPSVIKEVDNPEISTLPAASGEPSPTPVATPAIPLFELHFNTSNYSLGEPSGDVPGVKVRLYDSQNRLLGEQVVPPIVMKGNGGSGGNVLFQVPLGTYRADAETTQLVGTKTVTLTSYKDQQFYTIPMYAQPIKISGKYYFDANKSGTYNEGETTFANKKINAFVRTGAAYKNLYEAGSTTTDSQGNFLLTVKYIGSYTFGAEQVLGYQELSQRWVDLTAGQSATYDIYLWSL</sequence>
<dbReference type="Gene3D" id="2.60.40.10">
    <property type="entry name" value="Immunoglobulins"/>
    <property type="match status" value="1"/>
</dbReference>